<dbReference type="Gene3D" id="4.10.60.10">
    <property type="entry name" value="Zinc finger, CCHC-type"/>
    <property type="match status" value="1"/>
</dbReference>
<evidence type="ECO:0000313" key="1">
    <source>
        <dbReference type="EMBL" id="GEU77793.1"/>
    </source>
</evidence>
<dbReference type="InterPro" id="IPR036875">
    <property type="entry name" value="Znf_CCHC_sf"/>
</dbReference>
<protein>
    <recommendedName>
        <fullName evidence="2">CCHC-type domain-containing protein</fullName>
    </recommendedName>
</protein>
<comment type="caution">
    <text evidence="1">The sequence shown here is derived from an EMBL/GenBank/DDBJ whole genome shotgun (WGS) entry which is preliminary data.</text>
</comment>
<organism evidence="1">
    <name type="scientific">Tanacetum cinerariifolium</name>
    <name type="common">Dalmatian daisy</name>
    <name type="synonym">Chrysanthemum cinerariifolium</name>
    <dbReference type="NCBI Taxonomy" id="118510"/>
    <lineage>
        <taxon>Eukaryota</taxon>
        <taxon>Viridiplantae</taxon>
        <taxon>Streptophyta</taxon>
        <taxon>Embryophyta</taxon>
        <taxon>Tracheophyta</taxon>
        <taxon>Spermatophyta</taxon>
        <taxon>Magnoliopsida</taxon>
        <taxon>eudicotyledons</taxon>
        <taxon>Gunneridae</taxon>
        <taxon>Pentapetalae</taxon>
        <taxon>asterids</taxon>
        <taxon>campanulids</taxon>
        <taxon>Asterales</taxon>
        <taxon>Asteraceae</taxon>
        <taxon>Asteroideae</taxon>
        <taxon>Anthemideae</taxon>
        <taxon>Anthemidinae</taxon>
        <taxon>Tanacetum</taxon>
    </lineage>
</organism>
<dbReference type="SUPFAM" id="SSF57756">
    <property type="entry name" value="Retrovirus zinc finger-like domains"/>
    <property type="match status" value="1"/>
</dbReference>
<gene>
    <name evidence="1" type="ORF">Tci_049771</name>
</gene>
<evidence type="ECO:0008006" key="2">
    <source>
        <dbReference type="Google" id="ProtNLM"/>
    </source>
</evidence>
<dbReference type="GO" id="GO:0008270">
    <property type="term" value="F:zinc ion binding"/>
    <property type="evidence" value="ECO:0007669"/>
    <property type="project" value="InterPro"/>
</dbReference>
<dbReference type="EMBL" id="BKCJ010007545">
    <property type="protein sequence ID" value="GEU77793.1"/>
    <property type="molecule type" value="Genomic_DNA"/>
</dbReference>
<dbReference type="AlphaFoldDB" id="A0A6L2MV81"/>
<reference evidence="1" key="1">
    <citation type="journal article" date="2019" name="Sci. Rep.">
        <title>Draft genome of Tanacetum cinerariifolium, the natural source of mosquito coil.</title>
        <authorList>
            <person name="Yamashiro T."/>
            <person name="Shiraishi A."/>
            <person name="Satake H."/>
            <person name="Nakayama K."/>
        </authorList>
    </citation>
    <scope>NUCLEOTIDE SEQUENCE</scope>
</reference>
<sequence>MHKGINAVGLSSNAAEFRFRIDSKSLNKVSIIVVLNLSKVANPLYSLRDKDLFKSKEPQVDAKSLMEAIEKSGTTSESLDQIHDRIQKLISQLEILCETISQEDINLEFLRSLPFEWKTHTLIWRNKVDLEEQSLDDLFNNLKIYEDEVNGSSTSSHNTQNITFLSSNNTNNTNESVSVVPSVSAASSKAIVSTLPNVDSLSDAVIYSFFASQSNSHQLDNKDLKQIDPDDLEEMDLKWPMAMLTMRARRFLKRTGRNLGANGTYTIRFDMSKVECYNCHIRGHFYRACRSPRDNRNKDTPRRIVLVEVSTSNALVSQCDAVGGYHWSFQVDEEHTNYALIAYASSGSSSSSGSDNEVAPCFKACSKSYATLQTHYDNLTVEFKKSQFDVLS</sequence>
<proteinExistence type="predicted"/>
<name>A0A6L2MV81_TANCI</name>
<accession>A0A6L2MV81</accession>
<dbReference type="GO" id="GO:0003676">
    <property type="term" value="F:nucleic acid binding"/>
    <property type="evidence" value="ECO:0007669"/>
    <property type="project" value="InterPro"/>
</dbReference>